<sequence length="767" mass="85251">MAQASRKKKNQKDGDDAPQKRGNPGDFRGARREWLQSRVADYCKASDDRTTRTFWKKLLAEYWAEFPWDLPMNEDPPADLEGLGRADSELNPEELAEKNAIKDKMDPKIKRWFSYARHSGKGGVNPFGKWLSQLRRVDERAPKRLALHQVYMQDDEKNKEINRLLKERFPELVGRQNSIKERTIIARELLEAEPEEIREEYRARGEEEYQEAMEEFKDGEGADAEAEEDADARLEARTRLAVTVQPLLDSIRAITGSQVLLVTGTVVEGRFDVRTLHGKLRGDHGLQEGLDFTSWDPHGYKGVIMDHWMRYLIAAAAEPHATGPTTPVNRAPAEEQPSDADGAEKPDPPLPAAAQLNDAGTTVVDNTVVDNESRAPTSDEAPAAPMEGVAAAAAEGEDAGRSVGGDDDAREESEEIAKLGRLAGVGEPLLRGVRAMTPNSRTERIFELTHMNEFYRNRENNKAMALEKLDALGIRKDVQGMMAEIRAANKRPASGDEGPRAKRAKTKTKAAASPDDDDDYDSSGEDDDEEDRAPTPTQDRPRPRPVTRARAKPSPEAPADSAPATASPPPAPAVVGAPESVLAVVEPPKSTPAVVEPPKSAPALVEVPKWAPHSRMLLETGEGGEMWNKVVEAWWKREERAAFKGPKNGAAVKERPGEIKGWIARARTGGPQPPIKELFTFSATWWMWWMKLNPSWREKVHDGRRLVQAGEGEWKVMASQTGPNGLLNALICLRWWRDVLGGNADQRELKEWAEAVEEVNWVLNEMS</sequence>
<feature type="compositionally biased region" description="Low complexity" evidence="1">
    <location>
        <begin position="380"/>
        <end position="394"/>
    </location>
</feature>
<feature type="region of interest" description="Disordered" evidence="1">
    <location>
        <begin position="1"/>
        <end position="32"/>
    </location>
</feature>
<organism evidence="2 3">
    <name type="scientific">Favolaschia claudopus</name>
    <dbReference type="NCBI Taxonomy" id="2862362"/>
    <lineage>
        <taxon>Eukaryota</taxon>
        <taxon>Fungi</taxon>
        <taxon>Dikarya</taxon>
        <taxon>Basidiomycota</taxon>
        <taxon>Agaricomycotina</taxon>
        <taxon>Agaricomycetes</taxon>
        <taxon>Agaricomycetidae</taxon>
        <taxon>Agaricales</taxon>
        <taxon>Marasmiineae</taxon>
        <taxon>Mycenaceae</taxon>
        <taxon>Favolaschia</taxon>
    </lineage>
</organism>
<feature type="region of interest" description="Disordered" evidence="1">
    <location>
        <begin position="486"/>
        <end position="574"/>
    </location>
</feature>
<feature type="compositionally biased region" description="Basic residues" evidence="1">
    <location>
        <begin position="1"/>
        <end position="10"/>
    </location>
</feature>
<dbReference type="EMBL" id="JAWWNJ010000007">
    <property type="protein sequence ID" value="KAK7052698.1"/>
    <property type="molecule type" value="Genomic_DNA"/>
</dbReference>
<feature type="compositionally biased region" description="Acidic residues" evidence="1">
    <location>
        <begin position="514"/>
        <end position="531"/>
    </location>
</feature>
<accession>A0AAW0DP44</accession>
<evidence type="ECO:0000256" key="1">
    <source>
        <dbReference type="SAM" id="MobiDB-lite"/>
    </source>
</evidence>
<evidence type="ECO:0000313" key="2">
    <source>
        <dbReference type="EMBL" id="KAK7052698.1"/>
    </source>
</evidence>
<reference evidence="2 3" key="1">
    <citation type="journal article" date="2024" name="J Genomics">
        <title>Draft genome sequencing and assembly of Favolaschia claudopus CIRM-BRFM 2984 isolated from oak limbs.</title>
        <authorList>
            <person name="Navarro D."/>
            <person name="Drula E."/>
            <person name="Chaduli D."/>
            <person name="Cazenave R."/>
            <person name="Ahrendt S."/>
            <person name="Wang J."/>
            <person name="Lipzen A."/>
            <person name="Daum C."/>
            <person name="Barry K."/>
            <person name="Grigoriev I.V."/>
            <person name="Favel A."/>
            <person name="Rosso M.N."/>
            <person name="Martin F."/>
        </authorList>
    </citation>
    <scope>NUCLEOTIDE SEQUENCE [LARGE SCALE GENOMIC DNA]</scope>
    <source>
        <strain evidence="2 3">CIRM-BRFM 2984</strain>
    </source>
</reference>
<comment type="caution">
    <text evidence="2">The sequence shown here is derived from an EMBL/GenBank/DDBJ whole genome shotgun (WGS) entry which is preliminary data.</text>
</comment>
<feature type="region of interest" description="Disordered" evidence="1">
    <location>
        <begin position="322"/>
        <end position="359"/>
    </location>
</feature>
<dbReference type="Proteomes" id="UP001362999">
    <property type="component" value="Unassembled WGS sequence"/>
</dbReference>
<keyword evidence="3" id="KW-1185">Reference proteome</keyword>
<name>A0AAW0DP44_9AGAR</name>
<proteinExistence type="predicted"/>
<feature type="compositionally biased region" description="Low complexity" evidence="1">
    <location>
        <begin position="552"/>
        <end position="565"/>
    </location>
</feature>
<gene>
    <name evidence="2" type="ORF">R3P38DRAFT_3173012</name>
</gene>
<dbReference type="AlphaFoldDB" id="A0AAW0DP44"/>
<evidence type="ECO:0000313" key="3">
    <source>
        <dbReference type="Proteomes" id="UP001362999"/>
    </source>
</evidence>
<protein>
    <submittedName>
        <fullName evidence="2">Uncharacterized protein</fullName>
    </submittedName>
</protein>
<feature type="region of interest" description="Disordered" evidence="1">
    <location>
        <begin position="372"/>
        <end position="413"/>
    </location>
</feature>